<keyword evidence="1" id="KW-0547">Nucleotide-binding</keyword>
<dbReference type="SUPFAM" id="SSF52540">
    <property type="entry name" value="P-loop containing nucleoside triphosphate hydrolases"/>
    <property type="match status" value="1"/>
</dbReference>
<dbReference type="PROSITE" id="PS50181">
    <property type="entry name" value="FBOX"/>
    <property type="match status" value="1"/>
</dbReference>
<feature type="domain" description="F-box" evidence="6">
    <location>
        <begin position="200"/>
        <end position="253"/>
    </location>
</feature>
<dbReference type="AlphaFoldDB" id="A0A131Z0T6"/>
<feature type="compositionally biased region" description="Polar residues" evidence="5">
    <location>
        <begin position="71"/>
        <end position="83"/>
    </location>
</feature>
<dbReference type="InterPro" id="IPR001810">
    <property type="entry name" value="F-box_dom"/>
</dbReference>
<keyword evidence="3 7" id="KW-0347">Helicase</keyword>
<evidence type="ECO:0000259" key="6">
    <source>
        <dbReference type="PROSITE" id="PS50181"/>
    </source>
</evidence>
<keyword evidence="2" id="KW-0378">Hydrolase</keyword>
<evidence type="ECO:0000256" key="1">
    <source>
        <dbReference type="ARBA" id="ARBA00022741"/>
    </source>
</evidence>
<dbReference type="Pfam" id="PF13245">
    <property type="entry name" value="AAA_19"/>
    <property type="match status" value="1"/>
</dbReference>
<dbReference type="GO" id="GO:0016787">
    <property type="term" value="F:hydrolase activity"/>
    <property type="evidence" value="ECO:0007669"/>
    <property type="project" value="UniProtKB-KW"/>
</dbReference>
<accession>A0A131Z0T6</accession>
<dbReference type="Pfam" id="PF13361">
    <property type="entry name" value="UvrD_C"/>
    <property type="match status" value="1"/>
</dbReference>
<evidence type="ECO:0000256" key="5">
    <source>
        <dbReference type="SAM" id="MobiDB-lite"/>
    </source>
</evidence>
<feature type="compositionally biased region" description="Low complexity" evidence="5">
    <location>
        <begin position="135"/>
        <end position="144"/>
    </location>
</feature>
<dbReference type="InterPro" id="IPR027417">
    <property type="entry name" value="P-loop_NTPase"/>
</dbReference>
<dbReference type="GO" id="GO:0043138">
    <property type="term" value="F:3'-5' DNA helicase activity"/>
    <property type="evidence" value="ECO:0007669"/>
    <property type="project" value="TreeGrafter"/>
</dbReference>
<dbReference type="Pfam" id="PF12937">
    <property type="entry name" value="F-box-like"/>
    <property type="match status" value="1"/>
</dbReference>
<evidence type="ECO:0000313" key="7">
    <source>
        <dbReference type="EMBL" id="JAP84345.1"/>
    </source>
</evidence>
<dbReference type="InterPro" id="IPR000212">
    <property type="entry name" value="DNA_helicase_UvrD/REP"/>
</dbReference>
<dbReference type="PANTHER" id="PTHR11070">
    <property type="entry name" value="UVRD / RECB / PCRA DNA HELICASE FAMILY MEMBER"/>
    <property type="match status" value="1"/>
</dbReference>
<dbReference type="InterPro" id="IPR036047">
    <property type="entry name" value="F-box-like_dom_sf"/>
</dbReference>
<evidence type="ECO:0000256" key="2">
    <source>
        <dbReference type="ARBA" id="ARBA00022801"/>
    </source>
</evidence>
<dbReference type="GO" id="GO:0005634">
    <property type="term" value="C:nucleus"/>
    <property type="evidence" value="ECO:0007669"/>
    <property type="project" value="TreeGrafter"/>
</dbReference>
<organism evidence="7">
    <name type="scientific">Rhipicephalus appendiculatus</name>
    <name type="common">Brown ear tick</name>
    <dbReference type="NCBI Taxonomy" id="34631"/>
    <lineage>
        <taxon>Eukaryota</taxon>
        <taxon>Metazoa</taxon>
        <taxon>Ecdysozoa</taxon>
        <taxon>Arthropoda</taxon>
        <taxon>Chelicerata</taxon>
        <taxon>Arachnida</taxon>
        <taxon>Acari</taxon>
        <taxon>Parasitiformes</taxon>
        <taxon>Ixodida</taxon>
        <taxon>Ixodoidea</taxon>
        <taxon>Ixodidae</taxon>
        <taxon>Rhipicephalinae</taxon>
        <taxon>Rhipicephalus</taxon>
        <taxon>Rhipicephalus</taxon>
    </lineage>
</organism>
<dbReference type="GO" id="GO:0003677">
    <property type="term" value="F:DNA binding"/>
    <property type="evidence" value="ECO:0007669"/>
    <property type="project" value="InterPro"/>
</dbReference>
<dbReference type="GO" id="GO:0005524">
    <property type="term" value="F:ATP binding"/>
    <property type="evidence" value="ECO:0007669"/>
    <property type="project" value="UniProtKB-KW"/>
</dbReference>
<dbReference type="Gene3D" id="3.40.50.300">
    <property type="entry name" value="P-loop containing nucleotide triphosphate hydrolases"/>
    <property type="match status" value="2"/>
</dbReference>
<dbReference type="Gene3D" id="1.20.1280.50">
    <property type="match status" value="1"/>
</dbReference>
<protein>
    <submittedName>
        <fullName evidence="7">F-box protein, helicase, 18</fullName>
    </submittedName>
</protein>
<reference evidence="7" key="1">
    <citation type="journal article" date="2016" name="Ticks Tick Borne Dis.">
        <title>De novo assembly and annotation of the salivary gland transcriptome of Rhipicephalus appendiculatus male and female ticks during blood feeding.</title>
        <authorList>
            <person name="de Castro M.H."/>
            <person name="de Klerk D."/>
            <person name="Pienaar R."/>
            <person name="Latif A.A."/>
            <person name="Rees D.J."/>
            <person name="Mans B.J."/>
        </authorList>
    </citation>
    <scope>NUCLEOTIDE SEQUENCE</scope>
    <source>
        <tissue evidence="7">Salivary glands</tissue>
    </source>
</reference>
<feature type="region of interest" description="Disordered" evidence="5">
    <location>
        <begin position="21"/>
        <end position="177"/>
    </location>
</feature>
<name>A0A131Z0T6_RHIAP</name>
<feature type="compositionally biased region" description="Polar residues" evidence="5">
    <location>
        <begin position="111"/>
        <end position="121"/>
    </location>
</feature>
<dbReference type="SUPFAM" id="SSF81383">
    <property type="entry name" value="F-box domain"/>
    <property type="match status" value="1"/>
</dbReference>
<feature type="compositionally biased region" description="Low complexity" evidence="5">
    <location>
        <begin position="60"/>
        <end position="70"/>
    </location>
</feature>
<dbReference type="InterPro" id="IPR014017">
    <property type="entry name" value="DNA_helicase_UvrD-like_C"/>
</dbReference>
<sequence>MSDSGGKRSLRLDFVDCQAHASTSEGAAPLVDPSRVQKSSRDPHRGLYPRPSRREKKEAAGSSFSSASASEMPTFQKASSLLKNSAPLVCDSYDDARPPMVQRQPVKKKSSSPTTLVNKITSYFEATRRSKRQRSPSPSAAAPSEQCGAVERRTSWNSKDRLQPVSEQPDWHSDSSSDSVIITDVFGLVPPAATDQDDEQDPFARLPNELLEQVLALIGMQDLLLTCNRVCKRWRDVIHNPHFLVQRKRYYRFKSERCSDTKAEVVAICKKHNMNEMSHCLTQLNRYMAGYRASTKGLPEVLRRHPMYKEIVYLLQSYYGVSFWSPSAPDSALPWWSAVALLVTLVGRTVEDLHALFYGSVDKVALTEALYCLATFLLHFQRTYGLCHGLHYRVYYVLHIMERPGTATLNIESRSGQQSLWKFREPEQRMRFTHEQMRIINHELAPTDVVRILAFAGTGKTSTLVEYARLRPAAKFLCIVYNRSVCEIAKQTFPRNVTCSTAHSLAFRAVGFQYKAKLSAKVRVLDVSKLVSAPSSTRMPRLRFAKLVLSSVENFLASADPQITVAHVPDHAVALEEDGLPVPVHPTDKLAVCEAASQLWARMKDRNDEEARMTHDGYLKLYQLRQPSLDSYDAIFVDEAQDCNPAMLSLVLSQPCAKLLVGDPHQQIYSFRRAVDALSSVPATHTFCLTQSFRFGPEIGYVASCALEVFKGITNKTIVGTETPGSIHGPLSGQVAVLARSNLVLFNMAVDIVCNEGYKQLGLSHVRGAFVGGIAGYGFQQILDIYYLKYRPDEAPSMVQDPFVKRFASYSALYKYAHTVEDLDLCSKLAFVNDHCHDVPRYVQALRLRCTGDQRLANLVFSTAHKAKGLEFDTVFMADDFYTGDIAQPQLMARTPERLEEYHVLYVAVTRARRCLRLSRALYFLLIRAQECFEHLSSTTQAEPLTCLVCQNTFVPRGQLVWSRDALIVGNRDVAGGPLCKSCALETTWEPPVEHRFLGWQHMELQNVHRQSMAAILECVL</sequence>
<dbReference type="PANTHER" id="PTHR11070:SF30">
    <property type="entry name" value="F-BOX DNA HELICASE 1"/>
    <property type="match status" value="1"/>
</dbReference>
<evidence type="ECO:0000256" key="3">
    <source>
        <dbReference type="ARBA" id="ARBA00022806"/>
    </source>
</evidence>
<dbReference type="EMBL" id="GEDV01004212">
    <property type="protein sequence ID" value="JAP84345.1"/>
    <property type="molecule type" value="Transcribed_RNA"/>
</dbReference>
<dbReference type="SMART" id="SM00256">
    <property type="entry name" value="FBOX"/>
    <property type="match status" value="1"/>
</dbReference>
<feature type="compositionally biased region" description="Basic and acidic residues" evidence="5">
    <location>
        <begin position="150"/>
        <end position="162"/>
    </location>
</feature>
<dbReference type="GO" id="GO:0000724">
    <property type="term" value="P:double-strand break repair via homologous recombination"/>
    <property type="evidence" value="ECO:0007669"/>
    <property type="project" value="TreeGrafter"/>
</dbReference>
<evidence type="ECO:0000256" key="4">
    <source>
        <dbReference type="ARBA" id="ARBA00022840"/>
    </source>
</evidence>
<keyword evidence="4" id="KW-0067">ATP-binding</keyword>
<dbReference type="GO" id="GO:0031297">
    <property type="term" value="P:replication fork processing"/>
    <property type="evidence" value="ECO:0007669"/>
    <property type="project" value="TreeGrafter"/>
</dbReference>
<proteinExistence type="predicted"/>